<dbReference type="OrthoDB" id="5762578at2"/>
<gene>
    <name evidence="2" type="ORF">SAMN06297280_0106</name>
</gene>
<accession>A0A285JJK9</accession>
<keyword evidence="1" id="KW-0812">Transmembrane</keyword>
<evidence type="ECO:0000313" key="2">
    <source>
        <dbReference type="EMBL" id="SNY60489.1"/>
    </source>
</evidence>
<protein>
    <submittedName>
        <fullName evidence="2">Uncharacterized protein</fullName>
    </submittedName>
</protein>
<sequence>MADTNIDLTRMNNERQELHILSLEQFSELGTTLSNHTNMDNAKLVTGIGTQLTDLRFANQLIRELGLTGKAVIKEVHGQSYVILKGHPGLREKLTGTRYLASNPKVIDLAIGQKRVTSAMITGARLSIFISVPMTVLQFLIGEQSTLLRLVGTIASDLVKISLSAVVASAAGMVAGTITTVAAGPIVAAIAFGIATALTLEYLDRTFGVTNALVNALENAKERTFGELARQIVRFERNLINDAVRRMQFR</sequence>
<evidence type="ECO:0000313" key="3">
    <source>
        <dbReference type="Proteomes" id="UP000219353"/>
    </source>
</evidence>
<dbReference type="AlphaFoldDB" id="A0A285JJK9"/>
<keyword evidence="1" id="KW-1133">Transmembrane helix</keyword>
<feature type="transmembrane region" description="Helical" evidence="1">
    <location>
        <begin position="161"/>
        <end position="194"/>
    </location>
</feature>
<name>A0A285JJK9_9GAMM</name>
<keyword evidence="1" id="KW-0472">Membrane</keyword>
<feature type="transmembrane region" description="Helical" evidence="1">
    <location>
        <begin position="123"/>
        <end position="141"/>
    </location>
</feature>
<organism evidence="2 3">
    <name type="scientific">Arsukibacterium tuosuense</name>
    <dbReference type="NCBI Taxonomy" id="1323745"/>
    <lineage>
        <taxon>Bacteria</taxon>
        <taxon>Pseudomonadati</taxon>
        <taxon>Pseudomonadota</taxon>
        <taxon>Gammaproteobacteria</taxon>
        <taxon>Chromatiales</taxon>
        <taxon>Chromatiaceae</taxon>
        <taxon>Arsukibacterium</taxon>
    </lineage>
</organism>
<dbReference type="EMBL" id="OBEB01000010">
    <property type="protein sequence ID" value="SNY60489.1"/>
    <property type="molecule type" value="Genomic_DNA"/>
</dbReference>
<proteinExistence type="predicted"/>
<keyword evidence="3" id="KW-1185">Reference proteome</keyword>
<dbReference type="Proteomes" id="UP000219353">
    <property type="component" value="Unassembled WGS sequence"/>
</dbReference>
<reference evidence="3" key="1">
    <citation type="submission" date="2017-09" db="EMBL/GenBank/DDBJ databases">
        <authorList>
            <person name="Varghese N."/>
            <person name="Submissions S."/>
        </authorList>
    </citation>
    <scope>NUCLEOTIDE SEQUENCE [LARGE SCALE GENOMIC DNA]</scope>
    <source>
        <strain evidence="3">CGMCC 1.12461</strain>
    </source>
</reference>
<evidence type="ECO:0000256" key="1">
    <source>
        <dbReference type="SAM" id="Phobius"/>
    </source>
</evidence>
<dbReference type="RefSeq" id="WP_097113001.1">
    <property type="nucleotide sequence ID" value="NZ_OBEB01000010.1"/>
</dbReference>